<feature type="compositionally biased region" description="Low complexity" evidence="1">
    <location>
        <begin position="300"/>
        <end position="311"/>
    </location>
</feature>
<evidence type="ECO:0000259" key="2">
    <source>
        <dbReference type="Pfam" id="PF10383"/>
    </source>
</evidence>
<dbReference type="Pfam" id="PF16761">
    <property type="entry name" value="Clr2_transil"/>
    <property type="match status" value="1"/>
</dbReference>
<feature type="compositionally biased region" description="Pro residues" evidence="1">
    <location>
        <begin position="312"/>
        <end position="332"/>
    </location>
</feature>
<evidence type="ECO:0000256" key="1">
    <source>
        <dbReference type="SAM" id="MobiDB-lite"/>
    </source>
</evidence>
<feature type="region of interest" description="Disordered" evidence="1">
    <location>
        <begin position="286"/>
        <end position="339"/>
    </location>
</feature>
<dbReference type="Pfam" id="PF10383">
    <property type="entry name" value="Clr2"/>
    <property type="match status" value="1"/>
</dbReference>
<evidence type="ECO:0008006" key="6">
    <source>
        <dbReference type="Google" id="ProtNLM"/>
    </source>
</evidence>
<organism evidence="4 5">
    <name type="scientific">Trichodelitschia bisporula</name>
    <dbReference type="NCBI Taxonomy" id="703511"/>
    <lineage>
        <taxon>Eukaryota</taxon>
        <taxon>Fungi</taxon>
        <taxon>Dikarya</taxon>
        <taxon>Ascomycota</taxon>
        <taxon>Pezizomycotina</taxon>
        <taxon>Dothideomycetes</taxon>
        <taxon>Dothideomycetes incertae sedis</taxon>
        <taxon>Phaeotrichales</taxon>
        <taxon>Phaeotrichaceae</taxon>
        <taxon>Trichodelitschia</taxon>
    </lineage>
</organism>
<dbReference type="InterPro" id="IPR031915">
    <property type="entry name" value="Clr2_N"/>
</dbReference>
<evidence type="ECO:0000313" key="4">
    <source>
        <dbReference type="EMBL" id="KAF2395643.1"/>
    </source>
</evidence>
<evidence type="ECO:0000259" key="3">
    <source>
        <dbReference type="Pfam" id="PF16761"/>
    </source>
</evidence>
<dbReference type="GO" id="GO:0030466">
    <property type="term" value="P:silent mating-type cassette heterochromatin formation"/>
    <property type="evidence" value="ECO:0007669"/>
    <property type="project" value="TreeGrafter"/>
</dbReference>
<dbReference type="EMBL" id="ML996712">
    <property type="protein sequence ID" value="KAF2395643.1"/>
    <property type="molecule type" value="Genomic_DNA"/>
</dbReference>
<feature type="region of interest" description="Disordered" evidence="1">
    <location>
        <begin position="181"/>
        <end position="200"/>
    </location>
</feature>
<accession>A0A6G1HHV4</accession>
<feature type="region of interest" description="Disordered" evidence="1">
    <location>
        <begin position="15"/>
        <end position="40"/>
    </location>
</feature>
<feature type="compositionally biased region" description="Basic and acidic residues" evidence="1">
    <location>
        <begin position="181"/>
        <end position="196"/>
    </location>
</feature>
<proteinExistence type="predicted"/>
<feature type="domain" description="Cryptic loci regulator 2 N-terminal" evidence="3">
    <location>
        <begin position="84"/>
        <end position="169"/>
    </location>
</feature>
<evidence type="ECO:0000313" key="5">
    <source>
        <dbReference type="Proteomes" id="UP000799640"/>
    </source>
</evidence>
<dbReference type="AlphaFoldDB" id="A0A6G1HHV4"/>
<feature type="compositionally biased region" description="Polar residues" evidence="1">
    <location>
        <begin position="233"/>
        <end position="267"/>
    </location>
</feature>
<dbReference type="GO" id="GO:0033553">
    <property type="term" value="C:rDNA heterochromatin"/>
    <property type="evidence" value="ECO:0007669"/>
    <property type="project" value="TreeGrafter"/>
</dbReference>
<feature type="region of interest" description="Disordered" evidence="1">
    <location>
        <begin position="209"/>
        <end position="267"/>
    </location>
</feature>
<dbReference type="GO" id="GO:0031934">
    <property type="term" value="C:mating-type region heterochromatin"/>
    <property type="evidence" value="ECO:0007669"/>
    <property type="project" value="TreeGrafter"/>
</dbReference>
<dbReference type="PANTHER" id="PTHR38046:SF1">
    <property type="entry name" value="CRYPTIC LOCI REGULATOR 2"/>
    <property type="match status" value="1"/>
</dbReference>
<dbReference type="PANTHER" id="PTHR38046">
    <property type="entry name" value="CRYPTIC LOCI REGULATOR 2"/>
    <property type="match status" value="1"/>
</dbReference>
<name>A0A6G1HHV4_9PEZI</name>
<reference evidence="4" key="1">
    <citation type="journal article" date="2020" name="Stud. Mycol.">
        <title>101 Dothideomycetes genomes: a test case for predicting lifestyles and emergence of pathogens.</title>
        <authorList>
            <person name="Haridas S."/>
            <person name="Albert R."/>
            <person name="Binder M."/>
            <person name="Bloem J."/>
            <person name="Labutti K."/>
            <person name="Salamov A."/>
            <person name="Andreopoulos B."/>
            <person name="Baker S."/>
            <person name="Barry K."/>
            <person name="Bills G."/>
            <person name="Bluhm B."/>
            <person name="Cannon C."/>
            <person name="Castanera R."/>
            <person name="Culley D."/>
            <person name="Daum C."/>
            <person name="Ezra D."/>
            <person name="Gonzalez J."/>
            <person name="Henrissat B."/>
            <person name="Kuo A."/>
            <person name="Liang C."/>
            <person name="Lipzen A."/>
            <person name="Lutzoni F."/>
            <person name="Magnuson J."/>
            <person name="Mondo S."/>
            <person name="Nolan M."/>
            <person name="Ohm R."/>
            <person name="Pangilinan J."/>
            <person name="Park H.-J."/>
            <person name="Ramirez L."/>
            <person name="Alfaro M."/>
            <person name="Sun H."/>
            <person name="Tritt A."/>
            <person name="Yoshinaga Y."/>
            <person name="Zwiers L.-H."/>
            <person name="Turgeon B."/>
            <person name="Goodwin S."/>
            <person name="Spatafora J."/>
            <person name="Crous P."/>
            <person name="Grigoriev I."/>
        </authorList>
    </citation>
    <scope>NUCLEOTIDE SEQUENCE</scope>
    <source>
        <strain evidence="4">CBS 262.69</strain>
    </source>
</reference>
<feature type="compositionally biased region" description="Basic and acidic residues" evidence="1">
    <location>
        <begin position="15"/>
        <end position="27"/>
    </location>
</feature>
<protein>
    <recommendedName>
        <fullName evidence="6">Cryptic loci regulator 2 N-terminal domain-containing protein</fullName>
    </recommendedName>
</protein>
<dbReference type="InterPro" id="IPR018839">
    <property type="entry name" value="Tscrpt-silencing_Clr2_C"/>
</dbReference>
<dbReference type="InterPro" id="IPR038986">
    <property type="entry name" value="Clr2"/>
</dbReference>
<keyword evidence="5" id="KW-1185">Reference proteome</keyword>
<dbReference type="GO" id="GO:0070824">
    <property type="term" value="C:SHREC complex"/>
    <property type="evidence" value="ECO:0007669"/>
    <property type="project" value="InterPro"/>
</dbReference>
<feature type="region of interest" description="Disordered" evidence="1">
    <location>
        <begin position="104"/>
        <end position="127"/>
    </location>
</feature>
<feature type="domain" description="Cryptic loci regulator 2 C-terminal" evidence="2">
    <location>
        <begin position="481"/>
        <end position="603"/>
    </location>
</feature>
<feature type="compositionally biased region" description="Pro residues" evidence="1">
    <location>
        <begin position="213"/>
        <end position="228"/>
    </location>
</feature>
<dbReference type="OrthoDB" id="2421327at2759"/>
<dbReference type="Proteomes" id="UP000799640">
    <property type="component" value="Unassembled WGS sequence"/>
</dbReference>
<sequence>MTRFTILYCRRSDGKLETGTHGKRERNQPTAPQLSQKPDAKGVISYYREITHDEAKHQDWRRKLAGMLIRQLGDAEQIARDKNFILHDLPENYRLFEHVKSRSTEVDGKVQKNPKTHAGGGHDRQDAYLYGHPLGRKKRYRSPAEFFPHLLWLSTDETGDRNNCSCKLCAPDDIQPEVKEAEGAKAMVAKKDESKAPKKKAMVALPNRQIPTPEAPPQAQPQAHPPVQVPSLAPQQRFSQASPQVPQHASHSPSPYTQVQGSRSQTSTPIHATYAQGQPATLADTLRGQMGTMPSPMVSQQHPAQPQQRPAQPQPRPAQPQQRPAPPTPSPLAQPRSQEQQLDLEYGRFIYRVGELVWFNRGDAWGLGVIMRRWFYHAESRGYLVQPLSHPFDQSQPAVVINLDSYLRPWLAWSAPSFTTDRLNQVADISYDALKWDLLLKGELGPGDPVIDASILAAKAIDKSWTPFELVHDQQNSPFLYWNGVYLGGERLWVGEAARLRMGGAEDVIVIAAIIERVEKNQPYGLSGQSPIFLMGDVYTLATVPDGAVEPPDQASLPPRMREDARYRNRVSTMSPTGARVYWKLVKAKLQVDFSNIKGRWYETSCLLPIIKGQAAFEEAARRGEIEPVGPLLNARVDCGPSAGRRFATRLEAFGKAVPQGSRLVDGIVPPSAPPQVSVPISAAQGSGEGQYFAGEGGGLEEFVNLEGEGWGFQ</sequence>
<gene>
    <name evidence="4" type="ORF">EJ06DRAFT_266223</name>
</gene>